<sequence length="74" mass="8354">MTLSETDEPVVSPRQKPLKRQRVTESALNDETNYTKRERPSDGSSGIIWLDNSVQDTTKMLEGFKGARCILSKL</sequence>
<feature type="region of interest" description="Disordered" evidence="1">
    <location>
        <begin position="1"/>
        <end position="45"/>
    </location>
</feature>
<evidence type="ECO:0000313" key="2">
    <source>
        <dbReference type="EMBL" id="GEC97257.1"/>
    </source>
</evidence>
<dbReference type="Proteomes" id="UP000318422">
    <property type="component" value="Unassembled WGS sequence"/>
</dbReference>
<dbReference type="EMBL" id="BJNV01000072">
    <property type="protein sequence ID" value="GEC97257.1"/>
    <property type="molecule type" value="Genomic_DNA"/>
</dbReference>
<keyword evidence="3" id="KW-1185">Reference proteome</keyword>
<proteinExistence type="predicted"/>
<comment type="caution">
    <text evidence="2">The sequence shown here is derived from an EMBL/GenBank/DDBJ whole genome shotgun (WGS) entry which is preliminary data.</text>
</comment>
<dbReference type="AlphaFoldDB" id="A0A4Y4D1V8"/>
<organism evidence="2 3">
    <name type="scientific">Zoogloea ramigera</name>
    <dbReference type="NCBI Taxonomy" id="350"/>
    <lineage>
        <taxon>Bacteria</taxon>
        <taxon>Pseudomonadati</taxon>
        <taxon>Pseudomonadota</taxon>
        <taxon>Betaproteobacteria</taxon>
        <taxon>Rhodocyclales</taxon>
        <taxon>Zoogloeaceae</taxon>
        <taxon>Zoogloea</taxon>
    </lineage>
</organism>
<protein>
    <submittedName>
        <fullName evidence="2">Uncharacterized protein</fullName>
    </submittedName>
</protein>
<reference evidence="2 3" key="1">
    <citation type="submission" date="2019-06" db="EMBL/GenBank/DDBJ databases">
        <title>Whole genome shotgun sequence of Zoogloea ramigera NBRC 15342.</title>
        <authorList>
            <person name="Hosoyama A."/>
            <person name="Uohara A."/>
            <person name="Ohji S."/>
            <person name="Ichikawa N."/>
        </authorList>
    </citation>
    <scope>NUCLEOTIDE SEQUENCE [LARGE SCALE GENOMIC DNA]</scope>
    <source>
        <strain evidence="2 3">NBRC 15342</strain>
    </source>
</reference>
<name>A0A4Y4D1V8_ZOORA</name>
<gene>
    <name evidence="2" type="ORF">ZRA01_33300</name>
</gene>
<accession>A0A4Y4D1V8</accession>
<evidence type="ECO:0000256" key="1">
    <source>
        <dbReference type="SAM" id="MobiDB-lite"/>
    </source>
</evidence>
<evidence type="ECO:0000313" key="3">
    <source>
        <dbReference type="Proteomes" id="UP000318422"/>
    </source>
</evidence>